<comment type="caution">
    <text evidence="3">The sequence shown here is derived from an EMBL/GenBank/DDBJ whole genome shotgun (WGS) entry which is preliminary data.</text>
</comment>
<evidence type="ECO:0000256" key="1">
    <source>
        <dbReference type="ARBA" id="ARBA00023125"/>
    </source>
</evidence>
<dbReference type="Pfam" id="PF12852">
    <property type="entry name" value="Cupin_6"/>
    <property type="match status" value="1"/>
</dbReference>
<keyword evidence="1" id="KW-0238">DNA-binding</keyword>
<protein>
    <recommendedName>
        <fullName evidence="2">AraC-type transcription regulator ligand-binding domain-containing protein</fullName>
    </recommendedName>
</protein>
<name>A0A656Z5S1_BRUAN</name>
<evidence type="ECO:0000259" key="2">
    <source>
        <dbReference type="Pfam" id="PF12852"/>
    </source>
</evidence>
<dbReference type="AlphaFoldDB" id="A0A656Z5S1"/>
<feature type="domain" description="AraC-type transcription regulator ligand-binding" evidence="2">
    <location>
        <begin position="27"/>
        <end position="71"/>
    </location>
</feature>
<proteinExistence type="predicted"/>
<organism evidence="3">
    <name type="scientific">Brucella anthropi</name>
    <name type="common">Ochrobactrum anthropi</name>
    <dbReference type="NCBI Taxonomy" id="529"/>
    <lineage>
        <taxon>Bacteria</taxon>
        <taxon>Pseudomonadati</taxon>
        <taxon>Pseudomonadota</taxon>
        <taxon>Alphaproteobacteria</taxon>
        <taxon>Hyphomicrobiales</taxon>
        <taxon>Brucellaceae</taxon>
        <taxon>Brucella/Ochrobactrum group</taxon>
        <taxon>Brucella</taxon>
    </lineage>
</organism>
<dbReference type="GO" id="GO:0003677">
    <property type="term" value="F:DNA binding"/>
    <property type="evidence" value="ECO:0007669"/>
    <property type="project" value="UniProtKB-KW"/>
</dbReference>
<dbReference type="InterPro" id="IPR032783">
    <property type="entry name" value="AraC_lig"/>
</dbReference>
<gene>
    <name evidence="3" type="ORF">AB664_07200</name>
</gene>
<evidence type="ECO:0000313" key="3">
    <source>
        <dbReference type="EMBL" id="KYB45511.1"/>
    </source>
</evidence>
<accession>A0A656Z5S1</accession>
<dbReference type="EMBL" id="LUAY01004430">
    <property type="protein sequence ID" value="KYB45511.1"/>
    <property type="molecule type" value="Genomic_DNA"/>
</dbReference>
<sequence>MSALRSLGDGFPGRRTGALSFSSLWIGRYPVTGRGVAHPLKPGDAVLLPRGDAHIIASAPGVSPVPIGAFPRKSSVVLSMLNARMRTGAICCFSLS</sequence>
<reference evidence="3" key="1">
    <citation type="submission" date="2016-02" db="EMBL/GenBank/DDBJ databases">
        <title>Genomic sequences of Ochrobactrum anthropi.</title>
        <authorList>
            <person name="Chudasama K.S."/>
            <person name="Thaker V.S."/>
        </authorList>
    </citation>
    <scope>NUCLEOTIDE SEQUENCE [LARGE SCALE GENOMIC DNA]</scope>
    <source>
        <strain evidence="3">SUBG007</strain>
    </source>
</reference>